<sequence>MTIRKRLSRTNTRILLFALLSLLVIGVFIIEIFEKTYLEQAINYVKLQDHSVELVDFLDEYQFSEDEIGTLGKKIRSYGHNFYIAKDRQRVSTDFSTKQLREMQYLDSYVTINEPADVFVWRTATMIFKSYETETGTYQVVALRNDENTRQINPNRETYRWLIPIFTAIGVLAIVIIVGISRYFSRKLENRIMEPIEKLIDAANRVEDGNFEEHVEYEGEEEFEKLCHSFNTMQDSLAAGVDRAEEYDKAKTEMIAGMSHDLRTPLTSIKGYIKGVKDGVANTPQKQEQYLDIAYQKACAMDVLLRKLSDFSKLETGNMPMEPVTTDFGAFLQEMLDDNEQYLREKDVNVIFFVPEEKVITCIDHEQTKRVLRNIMENSMKYRCREQVLIRMNLIPNKESVILKITDDGEGVPEEKLPHLFEQFYRGDETRNSRIDGDGLGLYIAKRIIEQQGGSISASNHGGFCITIILPRVGEEQEQI</sequence>
<evidence type="ECO:0000259" key="15">
    <source>
        <dbReference type="PROSITE" id="PS50109"/>
    </source>
</evidence>
<dbReference type="SMART" id="SM00387">
    <property type="entry name" value="HATPase_c"/>
    <property type="match status" value="1"/>
</dbReference>
<dbReference type="SMART" id="SM00388">
    <property type="entry name" value="HisKA"/>
    <property type="match status" value="1"/>
</dbReference>
<keyword evidence="5" id="KW-0597">Phosphoprotein</keyword>
<gene>
    <name evidence="17" type="ORF">WMO43_12555</name>
</gene>
<dbReference type="InterPro" id="IPR003594">
    <property type="entry name" value="HATPase_dom"/>
</dbReference>
<evidence type="ECO:0000256" key="5">
    <source>
        <dbReference type="ARBA" id="ARBA00022553"/>
    </source>
</evidence>
<dbReference type="Gene3D" id="1.10.287.130">
    <property type="match status" value="1"/>
</dbReference>
<evidence type="ECO:0000313" key="18">
    <source>
        <dbReference type="Proteomes" id="UP001454489"/>
    </source>
</evidence>
<evidence type="ECO:0000256" key="11">
    <source>
        <dbReference type="ARBA" id="ARBA00022989"/>
    </source>
</evidence>
<dbReference type="Pfam" id="PF02518">
    <property type="entry name" value="HATPase_c"/>
    <property type="match status" value="1"/>
</dbReference>
<keyword evidence="10" id="KW-0067">ATP-binding</keyword>
<dbReference type="CDD" id="cd06225">
    <property type="entry name" value="HAMP"/>
    <property type="match status" value="1"/>
</dbReference>
<evidence type="ECO:0000256" key="13">
    <source>
        <dbReference type="ARBA" id="ARBA00023136"/>
    </source>
</evidence>
<accession>A0ABV1HGM4</accession>
<feature type="domain" description="HAMP" evidence="16">
    <location>
        <begin position="190"/>
        <end position="242"/>
    </location>
</feature>
<keyword evidence="4" id="KW-1003">Cell membrane</keyword>
<evidence type="ECO:0000256" key="7">
    <source>
        <dbReference type="ARBA" id="ARBA00022692"/>
    </source>
</evidence>
<dbReference type="GO" id="GO:0016301">
    <property type="term" value="F:kinase activity"/>
    <property type="evidence" value="ECO:0007669"/>
    <property type="project" value="UniProtKB-KW"/>
</dbReference>
<keyword evidence="8" id="KW-0547">Nucleotide-binding</keyword>
<feature type="domain" description="Histidine kinase" evidence="15">
    <location>
        <begin position="257"/>
        <end position="474"/>
    </location>
</feature>
<dbReference type="InterPro" id="IPR004358">
    <property type="entry name" value="Sig_transdc_His_kin-like_C"/>
</dbReference>
<reference evidence="17 18" key="1">
    <citation type="submission" date="2024-03" db="EMBL/GenBank/DDBJ databases">
        <title>Human intestinal bacterial collection.</title>
        <authorList>
            <person name="Pauvert C."/>
            <person name="Hitch T.C.A."/>
            <person name="Clavel T."/>
        </authorList>
    </citation>
    <scope>NUCLEOTIDE SEQUENCE [LARGE SCALE GENOMIC DNA]</scope>
    <source>
        <strain evidence="17 18">CLA-AA-H185</strain>
    </source>
</reference>
<dbReference type="Pfam" id="PF00672">
    <property type="entry name" value="HAMP"/>
    <property type="match status" value="1"/>
</dbReference>
<keyword evidence="9 17" id="KW-0418">Kinase</keyword>
<proteinExistence type="predicted"/>
<dbReference type="Pfam" id="PF00512">
    <property type="entry name" value="HisKA"/>
    <property type="match status" value="1"/>
</dbReference>
<dbReference type="PRINTS" id="PR00344">
    <property type="entry name" value="BCTRLSENSOR"/>
</dbReference>
<comment type="catalytic activity">
    <reaction evidence="1">
        <text>ATP + protein L-histidine = ADP + protein N-phospho-L-histidine.</text>
        <dbReference type="EC" id="2.7.13.3"/>
    </reaction>
</comment>
<evidence type="ECO:0000256" key="3">
    <source>
        <dbReference type="ARBA" id="ARBA00012438"/>
    </source>
</evidence>
<evidence type="ECO:0000256" key="14">
    <source>
        <dbReference type="SAM" id="Phobius"/>
    </source>
</evidence>
<evidence type="ECO:0000256" key="2">
    <source>
        <dbReference type="ARBA" id="ARBA00004651"/>
    </source>
</evidence>
<evidence type="ECO:0000256" key="1">
    <source>
        <dbReference type="ARBA" id="ARBA00000085"/>
    </source>
</evidence>
<dbReference type="SUPFAM" id="SSF47384">
    <property type="entry name" value="Homodimeric domain of signal transducing histidine kinase"/>
    <property type="match status" value="1"/>
</dbReference>
<dbReference type="Proteomes" id="UP001454489">
    <property type="component" value="Unassembled WGS sequence"/>
</dbReference>
<dbReference type="EC" id="2.7.13.3" evidence="3"/>
<dbReference type="RefSeq" id="WP_353531441.1">
    <property type="nucleotide sequence ID" value="NZ_JBBMEX010000015.1"/>
</dbReference>
<keyword evidence="7 14" id="KW-0812">Transmembrane</keyword>
<comment type="caution">
    <text evidence="17">The sequence shown here is derived from an EMBL/GenBank/DDBJ whole genome shotgun (WGS) entry which is preliminary data.</text>
</comment>
<keyword evidence="11 14" id="KW-1133">Transmembrane helix</keyword>
<dbReference type="SMART" id="SM00304">
    <property type="entry name" value="HAMP"/>
    <property type="match status" value="1"/>
</dbReference>
<dbReference type="PROSITE" id="PS50109">
    <property type="entry name" value="HIS_KIN"/>
    <property type="match status" value="1"/>
</dbReference>
<dbReference type="CDD" id="cd00082">
    <property type="entry name" value="HisKA"/>
    <property type="match status" value="1"/>
</dbReference>
<evidence type="ECO:0000313" key="17">
    <source>
        <dbReference type="EMBL" id="MEQ2558683.1"/>
    </source>
</evidence>
<keyword evidence="18" id="KW-1185">Reference proteome</keyword>
<evidence type="ECO:0000256" key="4">
    <source>
        <dbReference type="ARBA" id="ARBA00022475"/>
    </source>
</evidence>
<dbReference type="SUPFAM" id="SSF158472">
    <property type="entry name" value="HAMP domain-like"/>
    <property type="match status" value="1"/>
</dbReference>
<evidence type="ECO:0000256" key="10">
    <source>
        <dbReference type="ARBA" id="ARBA00022840"/>
    </source>
</evidence>
<evidence type="ECO:0000259" key="16">
    <source>
        <dbReference type="PROSITE" id="PS50885"/>
    </source>
</evidence>
<feature type="transmembrane region" description="Helical" evidence="14">
    <location>
        <begin position="161"/>
        <end position="184"/>
    </location>
</feature>
<name>A0ABV1HGM4_9FIRM</name>
<dbReference type="InterPro" id="IPR036097">
    <property type="entry name" value="HisK_dim/P_sf"/>
</dbReference>
<dbReference type="PANTHER" id="PTHR45528">
    <property type="entry name" value="SENSOR HISTIDINE KINASE CPXA"/>
    <property type="match status" value="1"/>
</dbReference>
<dbReference type="PANTHER" id="PTHR45528:SF1">
    <property type="entry name" value="SENSOR HISTIDINE KINASE CPXA"/>
    <property type="match status" value="1"/>
</dbReference>
<protein>
    <recommendedName>
        <fullName evidence="3">histidine kinase</fullName>
        <ecNumber evidence="3">2.7.13.3</ecNumber>
    </recommendedName>
</protein>
<evidence type="ECO:0000256" key="6">
    <source>
        <dbReference type="ARBA" id="ARBA00022679"/>
    </source>
</evidence>
<dbReference type="InterPro" id="IPR050398">
    <property type="entry name" value="HssS/ArlS-like"/>
</dbReference>
<keyword evidence="12" id="KW-0902">Two-component regulatory system</keyword>
<dbReference type="Gene3D" id="3.30.565.10">
    <property type="entry name" value="Histidine kinase-like ATPase, C-terminal domain"/>
    <property type="match status" value="1"/>
</dbReference>
<evidence type="ECO:0000256" key="9">
    <source>
        <dbReference type="ARBA" id="ARBA00022777"/>
    </source>
</evidence>
<evidence type="ECO:0000256" key="12">
    <source>
        <dbReference type="ARBA" id="ARBA00023012"/>
    </source>
</evidence>
<evidence type="ECO:0000256" key="8">
    <source>
        <dbReference type="ARBA" id="ARBA00022741"/>
    </source>
</evidence>
<dbReference type="EMBL" id="JBBMEX010000015">
    <property type="protein sequence ID" value="MEQ2558683.1"/>
    <property type="molecule type" value="Genomic_DNA"/>
</dbReference>
<organism evidence="17 18">
    <name type="scientific">Maccoyibacter intestinihominis</name>
    <dbReference type="NCBI Taxonomy" id="3133499"/>
    <lineage>
        <taxon>Bacteria</taxon>
        <taxon>Bacillati</taxon>
        <taxon>Bacillota</taxon>
        <taxon>Clostridia</taxon>
        <taxon>Lachnospirales</taxon>
        <taxon>Lachnospiraceae</taxon>
        <taxon>Maccoyibacter</taxon>
    </lineage>
</organism>
<dbReference type="InterPro" id="IPR003660">
    <property type="entry name" value="HAMP_dom"/>
</dbReference>
<dbReference type="InterPro" id="IPR036890">
    <property type="entry name" value="HATPase_C_sf"/>
</dbReference>
<keyword evidence="6" id="KW-0808">Transferase</keyword>
<dbReference type="InterPro" id="IPR005467">
    <property type="entry name" value="His_kinase_dom"/>
</dbReference>
<keyword evidence="13 14" id="KW-0472">Membrane</keyword>
<dbReference type="Gene3D" id="6.10.340.10">
    <property type="match status" value="1"/>
</dbReference>
<dbReference type="InterPro" id="IPR003661">
    <property type="entry name" value="HisK_dim/P_dom"/>
</dbReference>
<dbReference type="SUPFAM" id="SSF55874">
    <property type="entry name" value="ATPase domain of HSP90 chaperone/DNA topoisomerase II/histidine kinase"/>
    <property type="match status" value="1"/>
</dbReference>
<dbReference type="PROSITE" id="PS50885">
    <property type="entry name" value="HAMP"/>
    <property type="match status" value="1"/>
</dbReference>
<comment type="subcellular location">
    <subcellularLocation>
        <location evidence="2">Cell membrane</location>
        <topology evidence="2">Multi-pass membrane protein</topology>
    </subcellularLocation>
</comment>